<dbReference type="PRINTS" id="PR00368">
    <property type="entry name" value="FADPNR"/>
</dbReference>
<dbReference type="PRINTS" id="PR00411">
    <property type="entry name" value="PNDRDTASEI"/>
</dbReference>
<dbReference type="Pfam" id="PF07992">
    <property type="entry name" value="Pyr_redox_2"/>
    <property type="match status" value="1"/>
</dbReference>
<evidence type="ECO:0000259" key="7">
    <source>
        <dbReference type="Pfam" id="PF07992"/>
    </source>
</evidence>
<proteinExistence type="inferred from homology"/>
<keyword evidence="4 5" id="KW-0520">NAD</keyword>
<dbReference type="InterPro" id="IPR006258">
    <property type="entry name" value="Lipoamide_DH"/>
</dbReference>
<dbReference type="RefSeq" id="WP_338252063.1">
    <property type="nucleotide sequence ID" value="NZ_AP028907.1"/>
</dbReference>
<keyword evidence="5" id="KW-0560">Oxidoreductase</keyword>
<dbReference type="PIRSF" id="PIRSF000350">
    <property type="entry name" value="Mercury_reductase_MerA"/>
    <property type="match status" value="1"/>
</dbReference>
<evidence type="ECO:0000256" key="1">
    <source>
        <dbReference type="ARBA" id="ARBA00007532"/>
    </source>
</evidence>
<evidence type="ECO:0000256" key="2">
    <source>
        <dbReference type="ARBA" id="ARBA00022630"/>
    </source>
</evidence>
<dbReference type="EC" id="1.8.1.4" evidence="5"/>
<dbReference type="InterPro" id="IPR016156">
    <property type="entry name" value="FAD/NAD-linked_Rdtase_dimer_sf"/>
</dbReference>
<evidence type="ECO:0000259" key="6">
    <source>
        <dbReference type="Pfam" id="PF02852"/>
    </source>
</evidence>
<comment type="cofactor">
    <cofactor evidence="5">
        <name>FAD</name>
        <dbReference type="ChEBI" id="CHEBI:57692"/>
    </cofactor>
    <text evidence="5">Binds 1 FAD per subunit.</text>
</comment>
<evidence type="ECO:0000256" key="4">
    <source>
        <dbReference type="ARBA" id="ARBA00023027"/>
    </source>
</evidence>
<name>A0ABN6ZT49_9CREN</name>
<evidence type="ECO:0000313" key="8">
    <source>
        <dbReference type="EMBL" id="BES81186.1"/>
    </source>
</evidence>
<dbReference type="Gene3D" id="3.30.390.30">
    <property type="match status" value="1"/>
</dbReference>
<dbReference type="InterPro" id="IPR036188">
    <property type="entry name" value="FAD/NAD-bd_sf"/>
</dbReference>
<dbReference type="SUPFAM" id="SSF55424">
    <property type="entry name" value="FAD/NAD-linked reductases, dimerisation (C-terminal) domain"/>
    <property type="match status" value="1"/>
</dbReference>
<comment type="miscellaneous">
    <text evidence="5">The active site is a redox-active disulfide bond.</text>
</comment>
<keyword evidence="9" id="KW-1185">Reference proteome</keyword>
<dbReference type="EMBL" id="AP028907">
    <property type="protein sequence ID" value="BES81186.1"/>
    <property type="molecule type" value="Genomic_DNA"/>
</dbReference>
<dbReference type="SUPFAM" id="SSF51905">
    <property type="entry name" value="FAD/NAD(P)-binding domain"/>
    <property type="match status" value="1"/>
</dbReference>
<dbReference type="PANTHER" id="PTHR22912:SF151">
    <property type="entry name" value="DIHYDROLIPOYL DEHYDROGENASE, MITOCHONDRIAL"/>
    <property type="match status" value="1"/>
</dbReference>
<dbReference type="GeneID" id="89288776"/>
<keyword evidence="2 5" id="KW-0285">Flavoprotein</keyword>
<evidence type="ECO:0000313" key="9">
    <source>
        <dbReference type="Proteomes" id="UP001341135"/>
    </source>
</evidence>
<keyword evidence="5" id="KW-0676">Redox-active center</keyword>
<keyword evidence="3 5" id="KW-0274">FAD</keyword>
<comment type="similarity">
    <text evidence="1 5">Belongs to the class-I pyridine nucleotide-disulfide oxidoreductase family.</text>
</comment>
<evidence type="ECO:0000256" key="3">
    <source>
        <dbReference type="ARBA" id="ARBA00022827"/>
    </source>
</evidence>
<dbReference type="Proteomes" id="UP001341135">
    <property type="component" value="Chromosome"/>
</dbReference>
<evidence type="ECO:0000256" key="5">
    <source>
        <dbReference type="RuleBase" id="RU003692"/>
    </source>
</evidence>
<dbReference type="InterPro" id="IPR023753">
    <property type="entry name" value="FAD/NAD-binding_dom"/>
</dbReference>
<reference evidence="8 9" key="1">
    <citation type="submission" date="2023-09" db="EMBL/GenBank/DDBJ databases">
        <title>Pyrofollis japonicus gen. nov. sp. nov., a novel member of the family Pyrodictiaceae isolated from the Iheya North hydrothermal field.</title>
        <authorList>
            <person name="Miyazaki U."/>
            <person name="Sanari M."/>
            <person name="Tame A."/>
            <person name="Kitajima M."/>
            <person name="Okamoto A."/>
            <person name="Sawayama S."/>
            <person name="Miyazaki J."/>
            <person name="Takai K."/>
            <person name="Nakagawa S."/>
        </authorList>
    </citation>
    <scope>NUCLEOTIDE SEQUENCE [LARGE SCALE GENOMIC DNA]</scope>
    <source>
        <strain evidence="8 9">AV2</strain>
    </source>
</reference>
<dbReference type="InterPro" id="IPR050151">
    <property type="entry name" value="Class-I_Pyr_Nuc-Dis_Oxidored"/>
</dbReference>
<dbReference type="Gene3D" id="3.50.50.60">
    <property type="entry name" value="FAD/NAD(P)-binding domain"/>
    <property type="match status" value="2"/>
</dbReference>
<gene>
    <name evidence="8" type="primary">lpdA</name>
    <name evidence="8" type="ORF">PABY_07530</name>
</gene>
<sequence length="459" mass="48465">MTETRRYDVVVIGGGPGGYPAAVHAAQRGLRVALVEARALGGECTNYGCIPTKALRRIALAASIASSVGRVEIDHGKLIREAMSVVEKIRSGIEQLLEGYGVEIIHARARLRPGRLVEASGAVLEAGRIVLAPGTEPWSPPGLEPDGNRVHDNRSFLGLEELPGRLLIVGGGPIGVEYADIMARLGVEVSLVELMPRLLPGMDRDLSLAARRLLRGLGVRVYTSARIARLERGRDHVEAVLENGEKIEADAVLVATGRRPATRGIGLEEAGVELDERGYIKVDERMATSVPGVYAAGDAAGPPLLAHKAVAQSIVAGVNAAGGSAVYRPKAVPMVVYMEPELAQVGYTLEEARKAGLDAAEARIRLGGVASAVMEGSEAGLVKIVYDKRSLKVLGLAAAAPRASEFVAEATLAVEKGVTLEELASVVHPHPSVSEALREAAEMALGRPTHYLLRGKRAR</sequence>
<organism evidence="8 9">
    <name type="scientific">Pyrodictium abyssi</name>
    <dbReference type="NCBI Taxonomy" id="54256"/>
    <lineage>
        <taxon>Archaea</taxon>
        <taxon>Thermoproteota</taxon>
        <taxon>Thermoprotei</taxon>
        <taxon>Desulfurococcales</taxon>
        <taxon>Pyrodictiaceae</taxon>
        <taxon>Pyrodictium</taxon>
    </lineage>
</organism>
<dbReference type="Pfam" id="PF02852">
    <property type="entry name" value="Pyr_redox_dim"/>
    <property type="match status" value="1"/>
</dbReference>
<dbReference type="InterPro" id="IPR001100">
    <property type="entry name" value="Pyr_nuc-diS_OxRdtase"/>
</dbReference>
<dbReference type="InterPro" id="IPR004099">
    <property type="entry name" value="Pyr_nucl-diS_OxRdtase_dimer"/>
</dbReference>
<comment type="catalytic activity">
    <reaction evidence="5">
        <text>N(6)-[(R)-dihydrolipoyl]-L-lysyl-[protein] + NAD(+) = N(6)-[(R)-lipoyl]-L-lysyl-[protein] + NADH + H(+)</text>
        <dbReference type="Rhea" id="RHEA:15045"/>
        <dbReference type="Rhea" id="RHEA-COMP:10474"/>
        <dbReference type="Rhea" id="RHEA-COMP:10475"/>
        <dbReference type="ChEBI" id="CHEBI:15378"/>
        <dbReference type="ChEBI" id="CHEBI:57540"/>
        <dbReference type="ChEBI" id="CHEBI:57945"/>
        <dbReference type="ChEBI" id="CHEBI:83099"/>
        <dbReference type="ChEBI" id="CHEBI:83100"/>
        <dbReference type="EC" id="1.8.1.4"/>
    </reaction>
</comment>
<protein>
    <recommendedName>
        <fullName evidence="5">Dihydrolipoyl dehydrogenase</fullName>
        <ecNumber evidence="5">1.8.1.4</ecNumber>
    </recommendedName>
</protein>
<dbReference type="NCBIfam" id="TIGR01350">
    <property type="entry name" value="lipoamide_DH"/>
    <property type="match status" value="1"/>
</dbReference>
<feature type="domain" description="Pyridine nucleotide-disulphide oxidoreductase dimerisation" evidence="6">
    <location>
        <begin position="332"/>
        <end position="441"/>
    </location>
</feature>
<feature type="domain" description="FAD/NAD(P)-binding" evidence="7">
    <location>
        <begin position="7"/>
        <end position="312"/>
    </location>
</feature>
<accession>A0ABN6ZT49</accession>
<dbReference type="PANTHER" id="PTHR22912">
    <property type="entry name" value="DISULFIDE OXIDOREDUCTASE"/>
    <property type="match status" value="1"/>
</dbReference>